<feature type="compositionally biased region" description="Polar residues" evidence="1">
    <location>
        <begin position="117"/>
        <end position="130"/>
    </location>
</feature>
<feature type="compositionally biased region" description="Polar residues" evidence="1">
    <location>
        <begin position="287"/>
        <end position="296"/>
    </location>
</feature>
<dbReference type="EMBL" id="CATQJA010002648">
    <property type="protein sequence ID" value="CAJ0577243.1"/>
    <property type="molecule type" value="Genomic_DNA"/>
</dbReference>
<feature type="compositionally biased region" description="Basic and acidic residues" evidence="1">
    <location>
        <begin position="276"/>
        <end position="286"/>
    </location>
</feature>
<feature type="region of interest" description="Disordered" evidence="1">
    <location>
        <begin position="276"/>
        <end position="370"/>
    </location>
</feature>
<evidence type="ECO:0000259" key="2">
    <source>
        <dbReference type="PROSITE" id="PS50858"/>
    </source>
</evidence>
<feature type="compositionally biased region" description="Basic residues" evidence="1">
    <location>
        <begin position="347"/>
        <end position="356"/>
    </location>
</feature>
<dbReference type="AlphaFoldDB" id="A0AA36CXM1"/>
<dbReference type="Proteomes" id="UP001177023">
    <property type="component" value="Unassembled WGS sequence"/>
</dbReference>
<dbReference type="GO" id="GO:0005737">
    <property type="term" value="C:cytoplasm"/>
    <property type="evidence" value="ECO:0007669"/>
    <property type="project" value="TreeGrafter"/>
</dbReference>
<dbReference type="PANTHER" id="PTHR16019:SF5">
    <property type="entry name" value="BSD DOMAIN-CONTAINING PROTEIN 1"/>
    <property type="match status" value="1"/>
</dbReference>
<organism evidence="3 4">
    <name type="scientific">Mesorhabditis spiculigera</name>
    <dbReference type="NCBI Taxonomy" id="96644"/>
    <lineage>
        <taxon>Eukaryota</taxon>
        <taxon>Metazoa</taxon>
        <taxon>Ecdysozoa</taxon>
        <taxon>Nematoda</taxon>
        <taxon>Chromadorea</taxon>
        <taxon>Rhabditida</taxon>
        <taxon>Rhabditina</taxon>
        <taxon>Rhabditomorpha</taxon>
        <taxon>Rhabditoidea</taxon>
        <taxon>Rhabditidae</taxon>
        <taxon>Mesorhabditinae</taxon>
        <taxon>Mesorhabditis</taxon>
    </lineage>
</organism>
<dbReference type="Gene3D" id="1.10.3970.10">
    <property type="entry name" value="BSD domain"/>
    <property type="match status" value="1"/>
</dbReference>
<feature type="region of interest" description="Disordered" evidence="1">
    <location>
        <begin position="101"/>
        <end position="130"/>
    </location>
</feature>
<protein>
    <recommendedName>
        <fullName evidence="2">BSD domain-containing protein</fullName>
    </recommendedName>
</protein>
<dbReference type="PANTHER" id="PTHR16019">
    <property type="entry name" value="SYNAPSE-ASSOCIATED PROTEIN"/>
    <property type="match status" value="1"/>
</dbReference>
<proteinExistence type="predicted"/>
<feature type="compositionally biased region" description="Basic and acidic residues" evidence="1">
    <location>
        <begin position="16"/>
        <end position="26"/>
    </location>
</feature>
<gene>
    <name evidence="3" type="ORF">MSPICULIGERA_LOCUS15521</name>
</gene>
<sequence length="370" mass="41792">MSEEPTKTQDNVNEAPENKEDPKTEDGGLNDWLNAGTSWGSSWLQNAKQKTFQTFELVKKDLNEIKDVIGNEVTGITTAAKGGIESVGAQLKQQAQLLENLVTPDEEERPTDEANPPGQTKKSEVPNSNSMGFGWMKNLVDTVKNFGVEDTTLGENDHTEVIRRKGMRRTTLPLNLLKALQSDESTYLVPPEEPATFQAWLKKFNMGEHDGEIEMLMSSMPELKTIYERLVPDKVDAETFWMRYFYKVEIAEIDEEMKHTLKDLKINTEQKQKLKEELQVETERSEPTSGAQSNDGWSFCENQDIEELTSNGEDTEKEDDRLSPGPLTPKLPEDPKVEPEASSPAKKQTRSKKGKNSSKQNSGWEQVPRQ</sequence>
<accession>A0AA36CXM1</accession>
<name>A0AA36CXM1_9BILA</name>
<evidence type="ECO:0000313" key="4">
    <source>
        <dbReference type="Proteomes" id="UP001177023"/>
    </source>
</evidence>
<dbReference type="Pfam" id="PF03909">
    <property type="entry name" value="BSD"/>
    <property type="match status" value="1"/>
</dbReference>
<dbReference type="InterPro" id="IPR051494">
    <property type="entry name" value="BSD_domain-containing"/>
</dbReference>
<reference evidence="3" key="1">
    <citation type="submission" date="2023-06" db="EMBL/GenBank/DDBJ databases">
        <authorList>
            <person name="Delattre M."/>
        </authorList>
    </citation>
    <scope>NUCLEOTIDE SEQUENCE</scope>
    <source>
        <strain evidence="3">AF72</strain>
    </source>
</reference>
<dbReference type="SUPFAM" id="SSF140383">
    <property type="entry name" value="BSD domain-like"/>
    <property type="match status" value="1"/>
</dbReference>
<evidence type="ECO:0000313" key="3">
    <source>
        <dbReference type="EMBL" id="CAJ0577243.1"/>
    </source>
</evidence>
<dbReference type="SMART" id="SM00751">
    <property type="entry name" value="BSD"/>
    <property type="match status" value="1"/>
</dbReference>
<dbReference type="InterPro" id="IPR005607">
    <property type="entry name" value="BSD_dom"/>
</dbReference>
<keyword evidence="4" id="KW-1185">Reference proteome</keyword>
<feature type="region of interest" description="Disordered" evidence="1">
    <location>
        <begin position="1"/>
        <end position="39"/>
    </location>
</feature>
<dbReference type="InterPro" id="IPR035925">
    <property type="entry name" value="BSD_dom_sf"/>
</dbReference>
<comment type="caution">
    <text evidence="3">The sequence shown here is derived from an EMBL/GenBank/DDBJ whole genome shotgun (WGS) entry which is preliminary data.</text>
</comment>
<dbReference type="PROSITE" id="PS50858">
    <property type="entry name" value="BSD"/>
    <property type="match status" value="1"/>
</dbReference>
<feature type="compositionally biased region" description="Acidic residues" evidence="1">
    <location>
        <begin position="303"/>
        <end position="317"/>
    </location>
</feature>
<evidence type="ECO:0000256" key="1">
    <source>
        <dbReference type="SAM" id="MobiDB-lite"/>
    </source>
</evidence>
<feature type="domain" description="BSD" evidence="2">
    <location>
        <begin position="200"/>
        <end position="252"/>
    </location>
</feature>
<feature type="non-terminal residue" evidence="3">
    <location>
        <position position="1"/>
    </location>
</feature>